<feature type="transmembrane region" description="Helical" evidence="2">
    <location>
        <begin position="129"/>
        <end position="153"/>
    </location>
</feature>
<gene>
    <name evidence="3" type="ORF">C8A05DRAFT_36537</name>
</gene>
<keyword evidence="2" id="KW-1133">Transmembrane helix</keyword>
<feature type="compositionally biased region" description="Polar residues" evidence="1">
    <location>
        <begin position="100"/>
        <end position="109"/>
    </location>
</feature>
<keyword evidence="4" id="KW-1185">Reference proteome</keyword>
<keyword evidence="2" id="KW-0812">Transmembrane</keyword>
<feature type="compositionally biased region" description="Polar residues" evidence="1">
    <location>
        <begin position="1"/>
        <end position="17"/>
    </location>
</feature>
<feature type="region of interest" description="Disordered" evidence="1">
    <location>
        <begin position="1"/>
        <end position="126"/>
    </location>
</feature>
<reference evidence="3" key="2">
    <citation type="submission" date="2023-05" db="EMBL/GenBank/DDBJ databases">
        <authorList>
            <consortium name="Lawrence Berkeley National Laboratory"/>
            <person name="Steindorff A."/>
            <person name="Hensen N."/>
            <person name="Bonometti L."/>
            <person name="Westerberg I."/>
            <person name="Brannstrom I.O."/>
            <person name="Guillou S."/>
            <person name="Cros-Aarteil S."/>
            <person name="Calhoun S."/>
            <person name="Haridas S."/>
            <person name="Kuo A."/>
            <person name="Mondo S."/>
            <person name="Pangilinan J."/>
            <person name="Riley R."/>
            <person name="Labutti K."/>
            <person name="Andreopoulos B."/>
            <person name="Lipzen A."/>
            <person name="Chen C."/>
            <person name="Yanf M."/>
            <person name="Daum C."/>
            <person name="Ng V."/>
            <person name="Clum A."/>
            <person name="Ohm R."/>
            <person name="Martin F."/>
            <person name="Silar P."/>
            <person name="Natvig D."/>
            <person name="Lalanne C."/>
            <person name="Gautier V."/>
            <person name="Ament-Velasquez S.L."/>
            <person name="Kruys A."/>
            <person name="Hutchinson M.I."/>
            <person name="Powell A.J."/>
            <person name="Barry K."/>
            <person name="Miller A.N."/>
            <person name="Grigoriev I.V."/>
            <person name="Debuchy R."/>
            <person name="Gladieux P."/>
            <person name="Thoren M.H."/>
            <person name="Johannesson H."/>
        </authorList>
    </citation>
    <scope>NUCLEOTIDE SEQUENCE</scope>
    <source>
        <strain evidence="3">CBS 103.79</strain>
    </source>
</reference>
<evidence type="ECO:0000313" key="4">
    <source>
        <dbReference type="Proteomes" id="UP001303889"/>
    </source>
</evidence>
<organism evidence="3 4">
    <name type="scientific">Staphylotrichum tortipilum</name>
    <dbReference type="NCBI Taxonomy" id="2831512"/>
    <lineage>
        <taxon>Eukaryota</taxon>
        <taxon>Fungi</taxon>
        <taxon>Dikarya</taxon>
        <taxon>Ascomycota</taxon>
        <taxon>Pezizomycotina</taxon>
        <taxon>Sordariomycetes</taxon>
        <taxon>Sordariomycetidae</taxon>
        <taxon>Sordariales</taxon>
        <taxon>Chaetomiaceae</taxon>
        <taxon>Staphylotrichum</taxon>
    </lineage>
</organism>
<comment type="caution">
    <text evidence="3">The sequence shown here is derived from an EMBL/GenBank/DDBJ whole genome shotgun (WGS) entry which is preliminary data.</text>
</comment>
<keyword evidence="2" id="KW-0472">Membrane</keyword>
<dbReference type="Proteomes" id="UP001303889">
    <property type="component" value="Unassembled WGS sequence"/>
</dbReference>
<name>A0AAN6RR83_9PEZI</name>
<protein>
    <submittedName>
        <fullName evidence="3">Uncharacterized protein</fullName>
    </submittedName>
</protein>
<sequence>MAQPAPTSTGKPSNQLSPVYVLPGAGGGKGGAGDGSDTKSTPTTGAQPTGDAGGSGNGNGNGAGSGAGSGSGSGSGNSSGSGDGGATRTGGAGAGHTGVPTAQNPSESSGLLPGGIAAPDSVSPSNGKLAPGGIAGLAVGLVVFFALLAFLLYRFRKSSVVQRLLAPFRRGPNIVRGTTPGGDGRNLLSPTPVAGAAAGAAVVAAAAAAPTARRRREDHYPPMSQAGYLNPTYVPPAVTRQDSNCVSVMTNASVPSTGIVSTPTSSFDPPATMVAGAVNTSRPLPAPPDPRLVAAANARFSHGSVSSISTSSAISAGLAPGQMAWPMPPGTPPAISHPDGPQYLNFDRAGQTVVRINTPTRGNRR</sequence>
<reference evidence="3" key="1">
    <citation type="journal article" date="2023" name="Mol. Phylogenet. Evol.">
        <title>Genome-scale phylogeny and comparative genomics of the fungal order Sordariales.</title>
        <authorList>
            <person name="Hensen N."/>
            <person name="Bonometti L."/>
            <person name="Westerberg I."/>
            <person name="Brannstrom I.O."/>
            <person name="Guillou S."/>
            <person name="Cros-Aarteil S."/>
            <person name="Calhoun S."/>
            <person name="Haridas S."/>
            <person name="Kuo A."/>
            <person name="Mondo S."/>
            <person name="Pangilinan J."/>
            <person name="Riley R."/>
            <person name="LaButti K."/>
            <person name="Andreopoulos B."/>
            <person name="Lipzen A."/>
            <person name="Chen C."/>
            <person name="Yan M."/>
            <person name="Daum C."/>
            <person name="Ng V."/>
            <person name="Clum A."/>
            <person name="Steindorff A."/>
            <person name="Ohm R.A."/>
            <person name="Martin F."/>
            <person name="Silar P."/>
            <person name="Natvig D.O."/>
            <person name="Lalanne C."/>
            <person name="Gautier V."/>
            <person name="Ament-Velasquez S.L."/>
            <person name="Kruys A."/>
            <person name="Hutchinson M.I."/>
            <person name="Powell A.J."/>
            <person name="Barry K."/>
            <person name="Miller A.N."/>
            <person name="Grigoriev I.V."/>
            <person name="Debuchy R."/>
            <person name="Gladieux P."/>
            <person name="Hiltunen Thoren M."/>
            <person name="Johannesson H."/>
        </authorList>
    </citation>
    <scope>NUCLEOTIDE SEQUENCE</scope>
    <source>
        <strain evidence="3">CBS 103.79</strain>
    </source>
</reference>
<evidence type="ECO:0000256" key="2">
    <source>
        <dbReference type="SAM" id="Phobius"/>
    </source>
</evidence>
<feature type="region of interest" description="Disordered" evidence="1">
    <location>
        <begin position="323"/>
        <end position="343"/>
    </location>
</feature>
<proteinExistence type="predicted"/>
<dbReference type="AlphaFoldDB" id="A0AAN6RR83"/>
<feature type="compositionally biased region" description="Gly residues" evidence="1">
    <location>
        <begin position="24"/>
        <end position="34"/>
    </location>
</feature>
<evidence type="ECO:0000313" key="3">
    <source>
        <dbReference type="EMBL" id="KAK3899839.1"/>
    </source>
</evidence>
<evidence type="ECO:0000256" key="1">
    <source>
        <dbReference type="SAM" id="MobiDB-lite"/>
    </source>
</evidence>
<dbReference type="EMBL" id="MU855734">
    <property type="protein sequence ID" value="KAK3899839.1"/>
    <property type="molecule type" value="Genomic_DNA"/>
</dbReference>
<feature type="compositionally biased region" description="Gly residues" evidence="1">
    <location>
        <begin position="51"/>
        <end position="96"/>
    </location>
</feature>
<accession>A0AAN6RR83</accession>